<proteinExistence type="predicted"/>
<reference evidence="2" key="2">
    <citation type="submission" date="2023-02" db="EMBL/GenBank/DDBJ databases">
        <authorList>
            <consortium name="DOE Joint Genome Institute"/>
            <person name="Mondo S.J."/>
            <person name="Chang Y."/>
            <person name="Wang Y."/>
            <person name="Ahrendt S."/>
            <person name="Andreopoulos W."/>
            <person name="Barry K."/>
            <person name="Beard J."/>
            <person name="Benny G.L."/>
            <person name="Blankenship S."/>
            <person name="Bonito G."/>
            <person name="Cuomo C."/>
            <person name="Desiro A."/>
            <person name="Gervers K.A."/>
            <person name="Hundley H."/>
            <person name="Kuo A."/>
            <person name="LaButti K."/>
            <person name="Lang B.F."/>
            <person name="Lipzen A."/>
            <person name="O'Donnell K."/>
            <person name="Pangilinan J."/>
            <person name="Reynolds N."/>
            <person name="Sandor L."/>
            <person name="Smith M.W."/>
            <person name="Tsang A."/>
            <person name="Grigoriev I.V."/>
            <person name="Stajich J.E."/>
            <person name="Spatafora J.W."/>
        </authorList>
    </citation>
    <scope>NUCLEOTIDE SEQUENCE</scope>
    <source>
        <strain evidence="2">RSA 2281</strain>
    </source>
</reference>
<gene>
    <name evidence="2" type="ORF">BDA99DRAFT_226353</name>
</gene>
<evidence type="ECO:0000313" key="2">
    <source>
        <dbReference type="EMBL" id="KAI9248831.1"/>
    </source>
</evidence>
<protein>
    <submittedName>
        <fullName evidence="2">Uncharacterized protein</fullName>
    </submittedName>
</protein>
<sequence length="206" mass="23136">MNAIQNESMVLSETTKEISALENVLEHIKEGFARKLKLYDRKNDTNGDEMAAIVAACEGSNNNPSQSTTPSSANNITASSSSSSTTTNNPSNKTSQTFAAWGNKLSKSVERMKLESSRTSEHQHSTYIQALIQVFTLAQVLDSWRMQYTEIIGRVPHDKVLSYAMFLTRLQACTETLEKIVCAFVLRDVTLLVHKWIKRSREWSLE</sequence>
<keyword evidence="3" id="KW-1185">Reference proteome</keyword>
<accession>A0AAD5JQA6</accession>
<organism evidence="2 3">
    <name type="scientific">Phascolomyces articulosus</name>
    <dbReference type="NCBI Taxonomy" id="60185"/>
    <lineage>
        <taxon>Eukaryota</taxon>
        <taxon>Fungi</taxon>
        <taxon>Fungi incertae sedis</taxon>
        <taxon>Mucoromycota</taxon>
        <taxon>Mucoromycotina</taxon>
        <taxon>Mucoromycetes</taxon>
        <taxon>Mucorales</taxon>
        <taxon>Lichtheimiaceae</taxon>
        <taxon>Phascolomyces</taxon>
    </lineage>
</organism>
<dbReference type="PANTHER" id="PTHR37327">
    <property type="entry name" value="CHROMOSOME 1, WHOLE GENOME SHOTGUN SEQUENCE"/>
    <property type="match status" value="1"/>
</dbReference>
<name>A0AAD5JQA6_9FUNG</name>
<dbReference type="PANTHER" id="PTHR37327:SF1">
    <property type="entry name" value="MICROTUBULE INTERACTING AND TRANSPORT DOMAIN-CONTAINING PROTEIN"/>
    <property type="match status" value="1"/>
</dbReference>
<feature type="compositionally biased region" description="Low complexity" evidence="1">
    <location>
        <begin position="60"/>
        <end position="95"/>
    </location>
</feature>
<dbReference type="AlphaFoldDB" id="A0AAD5JQA6"/>
<evidence type="ECO:0000313" key="3">
    <source>
        <dbReference type="Proteomes" id="UP001209540"/>
    </source>
</evidence>
<dbReference type="EMBL" id="JAIXMP010000037">
    <property type="protein sequence ID" value="KAI9248831.1"/>
    <property type="molecule type" value="Genomic_DNA"/>
</dbReference>
<evidence type="ECO:0000256" key="1">
    <source>
        <dbReference type="SAM" id="MobiDB-lite"/>
    </source>
</evidence>
<feature type="region of interest" description="Disordered" evidence="1">
    <location>
        <begin position="59"/>
        <end position="96"/>
    </location>
</feature>
<reference evidence="2" key="1">
    <citation type="journal article" date="2022" name="IScience">
        <title>Evolution of zygomycete secretomes and the origins of terrestrial fungal ecologies.</title>
        <authorList>
            <person name="Chang Y."/>
            <person name="Wang Y."/>
            <person name="Mondo S."/>
            <person name="Ahrendt S."/>
            <person name="Andreopoulos W."/>
            <person name="Barry K."/>
            <person name="Beard J."/>
            <person name="Benny G.L."/>
            <person name="Blankenship S."/>
            <person name="Bonito G."/>
            <person name="Cuomo C."/>
            <person name="Desiro A."/>
            <person name="Gervers K.A."/>
            <person name="Hundley H."/>
            <person name="Kuo A."/>
            <person name="LaButti K."/>
            <person name="Lang B.F."/>
            <person name="Lipzen A."/>
            <person name="O'Donnell K."/>
            <person name="Pangilinan J."/>
            <person name="Reynolds N."/>
            <person name="Sandor L."/>
            <person name="Smith M.E."/>
            <person name="Tsang A."/>
            <person name="Grigoriev I.V."/>
            <person name="Stajich J.E."/>
            <person name="Spatafora J.W."/>
        </authorList>
    </citation>
    <scope>NUCLEOTIDE SEQUENCE</scope>
    <source>
        <strain evidence="2">RSA 2281</strain>
    </source>
</reference>
<dbReference type="Proteomes" id="UP001209540">
    <property type="component" value="Unassembled WGS sequence"/>
</dbReference>
<comment type="caution">
    <text evidence="2">The sequence shown here is derived from an EMBL/GenBank/DDBJ whole genome shotgun (WGS) entry which is preliminary data.</text>
</comment>